<feature type="compositionally biased region" description="Basic residues" evidence="1">
    <location>
        <begin position="51"/>
        <end position="80"/>
    </location>
</feature>
<reference evidence="3 4" key="1">
    <citation type="submission" date="2020-08" db="EMBL/GenBank/DDBJ databases">
        <title>Sequencing the genomes of 1000 actinobacteria strains.</title>
        <authorList>
            <person name="Klenk H.-P."/>
        </authorList>
    </citation>
    <scope>NUCLEOTIDE SEQUENCE [LARGE SCALE GENOMIC DNA]</scope>
    <source>
        <strain evidence="3 4">DSM 43149</strain>
    </source>
</reference>
<dbReference type="EMBL" id="JACHNH010000001">
    <property type="protein sequence ID" value="MBB4766523.1"/>
    <property type="molecule type" value="Genomic_DNA"/>
</dbReference>
<sequence>MPGDPHPRSAHRAIPEGGLAVLTRQALAGPALARQVLARQGLTRQAAPQHRQTRAAHTRSAHAHSHAARPQRPRRGPWRRPSREPQQAQRALQTLMSGMGAVIIVSIIGLSAFFIIADERRGLGDSAAAPAVSSAAIASREVDAEPLSQREVFPQPEIRLVAGTAPYQVTMTHIDTDCDVATTGELGALLAEHGCNQVVRAGLTAPFGGYQVTAGVFNLAEEAGATLVSSQAGPLVETGRGSFAAMGGLGSDPLAEPLAQVGWHQRGHYLLYCVIARPDGRLVEDDDPYAERITADLIGRYLDETIISSRAGQP</sequence>
<keyword evidence="2" id="KW-0812">Transmembrane</keyword>
<protein>
    <submittedName>
        <fullName evidence="3">Uncharacterized protein</fullName>
    </submittedName>
</protein>
<proteinExistence type="predicted"/>
<evidence type="ECO:0000313" key="3">
    <source>
        <dbReference type="EMBL" id="MBB4766523.1"/>
    </source>
</evidence>
<feature type="transmembrane region" description="Helical" evidence="2">
    <location>
        <begin position="95"/>
        <end position="116"/>
    </location>
</feature>
<evidence type="ECO:0000256" key="1">
    <source>
        <dbReference type="SAM" id="MobiDB-lite"/>
    </source>
</evidence>
<organism evidence="3 4">
    <name type="scientific">Actinoplanes digitatis</name>
    <dbReference type="NCBI Taxonomy" id="1868"/>
    <lineage>
        <taxon>Bacteria</taxon>
        <taxon>Bacillati</taxon>
        <taxon>Actinomycetota</taxon>
        <taxon>Actinomycetes</taxon>
        <taxon>Micromonosporales</taxon>
        <taxon>Micromonosporaceae</taxon>
        <taxon>Actinoplanes</taxon>
    </lineage>
</organism>
<keyword evidence="2" id="KW-1133">Transmembrane helix</keyword>
<evidence type="ECO:0000313" key="4">
    <source>
        <dbReference type="Proteomes" id="UP000578112"/>
    </source>
</evidence>
<gene>
    <name evidence="3" type="ORF">BJ971_007079</name>
</gene>
<dbReference type="Proteomes" id="UP000578112">
    <property type="component" value="Unassembled WGS sequence"/>
</dbReference>
<accession>A0A7W7MTM8</accession>
<keyword evidence="2" id="KW-0472">Membrane</keyword>
<dbReference type="AlphaFoldDB" id="A0A7W7MTM8"/>
<keyword evidence="4" id="KW-1185">Reference proteome</keyword>
<feature type="region of interest" description="Disordered" evidence="1">
    <location>
        <begin position="41"/>
        <end position="89"/>
    </location>
</feature>
<comment type="caution">
    <text evidence="3">The sequence shown here is derived from an EMBL/GenBank/DDBJ whole genome shotgun (WGS) entry which is preliminary data.</text>
</comment>
<evidence type="ECO:0000256" key="2">
    <source>
        <dbReference type="SAM" id="Phobius"/>
    </source>
</evidence>
<dbReference type="RefSeq" id="WP_184997631.1">
    <property type="nucleotide sequence ID" value="NZ_BOMK01000082.1"/>
</dbReference>
<name>A0A7W7MTM8_9ACTN</name>